<evidence type="ECO:0000256" key="11">
    <source>
        <dbReference type="ARBA" id="ARBA00022989"/>
    </source>
</evidence>
<dbReference type="Gene3D" id="1.10.287.130">
    <property type="match status" value="1"/>
</dbReference>
<dbReference type="FunFam" id="1.10.287.130:FF:000008">
    <property type="entry name" value="Two-component sensor histidine kinase"/>
    <property type="match status" value="1"/>
</dbReference>
<reference evidence="15 16" key="1">
    <citation type="submission" date="2014-08" db="EMBL/GenBank/DDBJ databases">
        <title>Comparative genomics of the Paenibacillus odorifer group.</title>
        <authorList>
            <person name="den Bakker H.C."/>
            <person name="Tsai Y.-C."/>
            <person name="Martin N."/>
            <person name="Korlach J."/>
            <person name="Wiedmann M."/>
        </authorList>
    </citation>
    <scope>NUCLEOTIDE SEQUENCE [LARGE SCALE GENOMIC DNA]</scope>
    <source>
        <strain evidence="15 16">DSM 1735</strain>
    </source>
</reference>
<evidence type="ECO:0000256" key="5">
    <source>
        <dbReference type="ARBA" id="ARBA00022553"/>
    </source>
</evidence>
<dbReference type="KEGG" id="pdu:PDUR_27780"/>
<comment type="subcellular location">
    <subcellularLocation>
        <location evidence="2">Cell membrane</location>
    </subcellularLocation>
</comment>
<keyword evidence="5" id="KW-0597">Phosphoprotein</keyword>
<dbReference type="OrthoDB" id="9792991at2"/>
<dbReference type="RefSeq" id="WP_042208908.1">
    <property type="nucleotide sequence ID" value="NZ_CP009288.1"/>
</dbReference>
<evidence type="ECO:0000256" key="13">
    <source>
        <dbReference type="ARBA" id="ARBA00023136"/>
    </source>
</evidence>
<dbReference type="PROSITE" id="PS50109">
    <property type="entry name" value="HIS_KIN"/>
    <property type="match status" value="1"/>
</dbReference>
<dbReference type="InterPro" id="IPR003661">
    <property type="entry name" value="HisK_dim/P_dom"/>
</dbReference>
<dbReference type="SMART" id="SM00387">
    <property type="entry name" value="HATPase_c"/>
    <property type="match status" value="1"/>
</dbReference>
<dbReference type="GO" id="GO:0000155">
    <property type="term" value="F:phosphorelay sensor kinase activity"/>
    <property type="evidence" value="ECO:0007669"/>
    <property type="project" value="InterPro"/>
</dbReference>
<evidence type="ECO:0000256" key="6">
    <source>
        <dbReference type="ARBA" id="ARBA00022679"/>
    </source>
</evidence>
<feature type="domain" description="Histidine kinase" evidence="14">
    <location>
        <begin position="92"/>
        <end position="310"/>
    </location>
</feature>
<name>A0A089HT62_PAEDU</name>
<dbReference type="FunFam" id="3.30.565.10:FF:000013">
    <property type="entry name" value="Two-component sensor histidine kinase"/>
    <property type="match status" value="1"/>
</dbReference>
<accession>A0A089HT62</accession>
<evidence type="ECO:0000256" key="4">
    <source>
        <dbReference type="ARBA" id="ARBA00022475"/>
    </source>
</evidence>
<keyword evidence="7" id="KW-0812">Transmembrane</keyword>
<evidence type="ECO:0000256" key="3">
    <source>
        <dbReference type="ARBA" id="ARBA00012438"/>
    </source>
</evidence>
<keyword evidence="8" id="KW-0547">Nucleotide-binding</keyword>
<dbReference type="Gene3D" id="3.30.565.10">
    <property type="entry name" value="Histidine kinase-like ATPase, C-terminal domain"/>
    <property type="match status" value="1"/>
</dbReference>
<dbReference type="SMART" id="SM00388">
    <property type="entry name" value="HisKA"/>
    <property type="match status" value="1"/>
</dbReference>
<dbReference type="GO" id="GO:0005524">
    <property type="term" value="F:ATP binding"/>
    <property type="evidence" value="ECO:0007669"/>
    <property type="project" value="UniProtKB-KW"/>
</dbReference>
<evidence type="ECO:0000256" key="1">
    <source>
        <dbReference type="ARBA" id="ARBA00000085"/>
    </source>
</evidence>
<dbReference type="InterPro" id="IPR036097">
    <property type="entry name" value="HisK_dim/P_sf"/>
</dbReference>
<keyword evidence="16" id="KW-1185">Reference proteome</keyword>
<evidence type="ECO:0000256" key="8">
    <source>
        <dbReference type="ARBA" id="ARBA00022741"/>
    </source>
</evidence>
<dbReference type="SUPFAM" id="SSF47384">
    <property type="entry name" value="Homodimeric domain of signal transducing histidine kinase"/>
    <property type="match status" value="1"/>
</dbReference>
<dbReference type="eggNOG" id="COG2205">
    <property type="taxonomic scope" value="Bacteria"/>
</dbReference>
<keyword evidence="11" id="KW-1133">Transmembrane helix</keyword>
<evidence type="ECO:0000256" key="2">
    <source>
        <dbReference type="ARBA" id="ARBA00004236"/>
    </source>
</evidence>
<dbReference type="InterPro" id="IPR036890">
    <property type="entry name" value="HATPase_C_sf"/>
</dbReference>
<dbReference type="InterPro" id="IPR005467">
    <property type="entry name" value="His_kinase_dom"/>
</dbReference>
<dbReference type="InterPro" id="IPR003594">
    <property type="entry name" value="HATPase_dom"/>
</dbReference>
<dbReference type="PANTHER" id="PTHR43711:SF1">
    <property type="entry name" value="HISTIDINE KINASE 1"/>
    <property type="match status" value="1"/>
</dbReference>
<evidence type="ECO:0000256" key="12">
    <source>
        <dbReference type="ARBA" id="ARBA00023012"/>
    </source>
</evidence>
<gene>
    <name evidence="15" type="ORF">PDUR_27780</name>
</gene>
<keyword evidence="13" id="KW-0472">Membrane</keyword>
<dbReference type="InterPro" id="IPR050736">
    <property type="entry name" value="Sensor_HK_Regulatory"/>
</dbReference>
<keyword evidence="10" id="KW-0067">ATP-binding</keyword>
<dbReference type="InterPro" id="IPR004358">
    <property type="entry name" value="Sig_transdc_His_kin-like_C"/>
</dbReference>
<sequence>MTAVLGVVIVLLLLGLVMQHRKSRHHSRQFTYIHDKLDQILSQHSQERLLVFSSSPELQTLLTDVNRLLDLNHEGIARRNKLQKSMRQMLANVSHDLKTPLTVVLGYVETLLQDDDMDAEERERLLRMIHRKAGEVITLMNTFFDLAKLESGDHELPLSRVEAGEVCRRNILAFYDILNAKGMDVAIEIPDEGCYIRGNNEALDRILSNLLSNAIRYGAAGGVLGLKLYSDTNTVNIEIWDRGKGITEDHQDKVFERLYTLEDSRNRVYQGSGLGLTITKRLTEQMNGKISLVSVPFVRTAFTVAFPRLKI</sequence>
<dbReference type="AlphaFoldDB" id="A0A089HT62"/>
<dbReference type="Pfam" id="PF00512">
    <property type="entry name" value="HisKA"/>
    <property type="match status" value="1"/>
</dbReference>
<keyword evidence="12" id="KW-0902">Two-component regulatory system</keyword>
<dbReference type="EMBL" id="CP009288">
    <property type="protein sequence ID" value="AIQ15231.1"/>
    <property type="molecule type" value="Genomic_DNA"/>
</dbReference>
<keyword evidence="9 15" id="KW-0418">Kinase</keyword>
<evidence type="ECO:0000313" key="15">
    <source>
        <dbReference type="EMBL" id="AIQ15231.1"/>
    </source>
</evidence>
<evidence type="ECO:0000256" key="10">
    <source>
        <dbReference type="ARBA" id="ARBA00022840"/>
    </source>
</evidence>
<evidence type="ECO:0000256" key="7">
    <source>
        <dbReference type="ARBA" id="ARBA00022692"/>
    </source>
</evidence>
<dbReference type="GO" id="GO:0005886">
    <property type="term" value="C:plasma membrane"/>
    <property type="evidence" value="ECO:0007669"/>
    <property type="project" value="UniProtKB-SubCell"/>
</dbReference>
<organism evidence="15 16">
    <name type="scientific">Paenibacillus durus</name>
    <name type="common">Paenibacillus azotofixans</name>
    <dbReference type="NCBI Taxonomy" id="44251"/>
    <lineage>
        <taxon>Bacteria</taxon>
        <taxon>Bacillati</taxon>
        <taxon>Bacillota</taxon>
        <taxon>Bacilli</taxon>
        <taxon>Bacillales</taxon>
        <taxon>Paenibacillaceae</taxon>
        <taxon>Paenibacillus</taxon>
    </lineage>
</organism>
<dbReference type="Pfam" id="PF02518">
    <property type="entry name" value="HATPase_c"/>
    <property type="match status" value="1"/>
</dbReference>
<protein>
    <recommendedName>
        <fullName evidence="3">histidine kinase</fullName>
        <ecNumber evidence="3">2.7.13.3</ecNumber>
    </recommendedName>
</protein>
<dbReference type="Proteomes" id="UP000029409">
    <property type="component" value="Chromosome"/>
</dbReference>
<dbReference type="STRING" id="44251.PDUR_27780"/>
<dbReference type="PRINTS" id="PR00344">
    <property type="entry name" value="BCTRLSENSOR"/>
</dbReference>
<evidence type="ECO:0000259" key="14">
    <source>
        <dbReference type="PROSITE" id="PS50109"/>
    </source>
</evidence>
<dbReference type="CDD" id="cd00082">
    <property type="entry name" value="HisKA"/>
    <property type="match status" value="1"/>
</dbReference>
<proteinExistence type="predicted"/>
<comment type="catalytic activity">
    <reaction evidence="1">
        <text>ATP + protein L-histidine = ADP + protein N-phospho-L-histidine.</text>
        <dbReference type="EC" id="2.7.13.3"/>
    </reaction>
</comment>
<evidence type="ECO:0000313" key="16">
    <source>
        <dbReference type="Proteomes" id="UP000029409"/>
    </source>
</evidence>
<dbReference type="PANTHER" id="PTHR43711">
    <property type="entry name" value="TWO-COMPONENT HISTIDINE KINASE"/>
    <property type="match status" value="1"/>
</dbReference>
<keyword evidence="4" id="KW-1003">Cell membrane</keyword>
<keyword evidence="6" id="KW-0808">Transferase</keyword>
<dbReference type="EC" id="2.7.13.3" evidence="3"/>
<dbReference type="SUPFAM" id="SSF55874">
    <property type="entry name" value="ATPase domain of HSP90 chaperone/DNA topoisomerase II/histidine kinase"/>
    <property type="match status" value="1"/>
</dbReference>
<evidence type="ECO:0000256" key="9">
    <source>
        <dbReference type="ARBA" id="ARBA00022777"/>
    </source>
</evidence>